<gene>
    <name evidence="1" type="ORF">KCX82_11445</name>
</gene>
<reference evidence="1" key="1">
    <citation type="submission" date="2021-04" db="EMBL/GenBank/DDBJ databases">
        <title>Sinoanaerobacter chloroacetimidivorans sp. nov., an obligate anaerobic bacterium isolated from anaerobic sludge.</title>
        <authorList>
            <person name="Bao Y."/>
        </authorList>
    </citation>
    <scope>NUCLEOTIDE SEQUENCE</scope>
    <source>
        <strain evidence="1">BAD-6</strain>
    </source>
</reference>
<dbReference type="RefSeq" id="WP_227018618.1">
    <property type="nucleotide sequence ID" value="NZ_JAGSND010000007.1"/>
</dbReference>
<dbReference type="EMBL" id="JAGSND010000007">
    <property type="protein sequence ID" value="MBR0598494.1"/>
    <property type="molecule type" value="Genomic_DNA"/>
</dbReference>
<sequence length="120" mass="14096">MEEELKKFEALEWLKNNKNLSALASNRFGKTVNAIKFVERLYKLGAVKVSVIGIWDEPERVEEEGGPYASSLLVELPQDIKKREEILKTYNKEIKEHDLNESNGEELKVWDKNILDFWWD</sequence>
<dbReference type="AlphaFoldDB" id="A0A8J8B1Q7"/>
<organism evidence="1 2">
    <name type="scientific">Sinanaerobacter chloroacetimidivorans</name>
    <dbReference type="NCBI Taxonomy" id="2818044"/>
    <lineage>
        <taxon>Bacteria</taxon>
        <taxon>Bacillati</taxon>
        <taxon>Bacillota</taxon>
        <taxon>Clostridia</taxon>
        <taxon>Peptostreptococcales</taxon>
        <taxon>Anaerovoracaceae</taxon>
        <taxon>Sinanaerobacter</taxon>
    </lineage>
</organism>
<reference evidence="1" key="2">
    <citation type="submission" date="2021-04" db="EMBL/GenBank/DDBJ databases">
        <authorList>
            <person name="Liu J."/>
        </authorList>
    </citation>
    <scope>NUCLEOTIDE SEQUENCE</scope>
    <source>
        <strain evidence="1">BAD-6</strain>
    </source>
</reference>
<proteinExistence type="predicted"/>
<dbReference type="Proteomes" id="UP000675664">
    <property type="component" value="Unassembled WGS sequence"/>
</dbReference>
<protein>
    <submittedName>
        <fullName evidence="1">Uncharacterized protein</fullName>
    </submittedName>
</protein>
<accession>A0A8J8B1Q7</accession>
<evidence type="ECO:0000313" key="1">
    <source>
        <dbReference type="EMBL" id="MBR0598494.1"/>
    </source>
</evidence>
<keyword evidence="2" id="KW-1185">Reference proteome</keyword>
<comment type="caution">
    <text evidence="1">The sequence shown here is derived from an EMBL/GenBank/DDBJ whole genome shotgun (WGS) entry which is preliminary data.</text>
</comment>
<evidence type="ECO:0000313" key="2">
    <source>
        <dbReference type="Proteomes" id="UP000675664"/>
    </source>
</evidence>
<name>A0A8J8B1Q7_9FIRM</name>